<feature type="repeat" description="TPR" evidence="3">
    <location>
        <begin position="273"/>
        <end position="306"/>
    </location>
</feature>
<dbReference type="SMART" id="SM00028">
    <property type="entry name" value="TPR"/>
    <property type="match status" value="6"/>
</dbReference>
<gene>
    <name evidence="4" type="ORF">MORIYA_0841</name>
</gene>
<evidence type="ECO:0000256" key="2">
    <source>
        <dbReference type="ARBA" id="ARBA00022803"/>
    </source>
</evidence>
<dbReference type="PANTHER" id="PTHR44186">
    <property type="match status" value="1"/>
</dbReference>
<dbReference type="KEGG" id="mya:MORIYA_0841"/>
<name>A0A330LL00_9GAMM</name>
<evidence type="ECO:0000313" key="5">
    <source>
        <dbReference type="Proteomes" id="UP000250163"/>
    </source>
</evidence>
<evidence type="ECO:0000256" key="1">
    <source>
        <dbReference type="ARBA" id="ARBA00022737"/>
    </source>
</evidence>
<sequence>MIIKSDRIKNWLCAIIGVTLLTGCTTTITGGSRLNFSDVPPDSRETTLSQAISAEQNSQYDKAIVLFAKALKLQPSDEDKPTISMTNTALFYKIGLLEVKKNNKELARKAFGQVLKDEPAHVLAQTQLGIIYLAQKNKQDALVLLTKAITTDQQRLTNQVKPVKGYVKLDEQSPLQAYMGLAIINDLKGAHKKARALLNLILPITPQDPILFTNIGYSHYLSGNYVEAEINFKKAIDIDILFSRAWVDLGLVYVRKGMYSRALQTLKQVMPTEHAYNDIGYFLILEGRYREAVYFLERAIELSPSYFVKANINLENLKLHLNKHIDLAYSDE</sequence>
<dbReference type="SUPFAM" id="SSF48452">
    <property type="entry name" value="TPR-like"/>
    <property type="match status" value="1"/>
</dbReference>
<dbReference type="AlphaFoldDB" id="A0A330LL00"/>
<dbReference type="Gene3D" id="1.25.40.10">
    <property type="entry name" value="Tetratricopeptide repeat domain"/>
    <property type="match status" value="2"/>
</dbReference>
<organism evidence="4 5">
    <name type="scientific">Moritella yayanosii</name>
    <dbReference type="NCBI Taxonomy" id="69539"/>
    <lineage>
        <taxon>Bacteria</taxon>
        <taxon>Pseudomonadati</taxon>
        <taxon>Pseudomonadota</taxon>
        <taxon>Gammaproteobacteria</taxon>
        <taxon>Alteromonadales</taxon>
        <taxon>Moritellaceae</taxon>
        <taxon>Moritella</taxon>
    </lineage>
</organism>
<protein>
    <submittedName>
        <fullName evidence="4">Uncharacterized protein</fullName>
    </submittedName>
</protein>
<reference evidence="5" key="1">
    <citation type="submission" date="2018-05" db="EMBL/GenBank/DDBJ databases">
        <authorList>
            <person name="Cea G.-C."/>
            <person name="William W."/>
        </authorList>
    </citation>
    <scope>NUCLEOTIDE SEQUENCE [LARGE SCALE GENOMIC DNA]</scope>
    <source>
        <strain evidence="5">DB21MT 5</strain>
    </source>
</reference>
<accession>A0A330LL00</accession>
<dbReference type="PANTHER" id="PTHR44186:SF1">
    <property type="entry name" value="BARDET-BIEDL SYNDROME 4 PROTEIN"/>
    <property type="match status" value="1"/>
</dbReference>
<dbReference type="InterPro" id="IPR011990">
    <property type="entry name" value="TPR-like_helical_dom_sf"/>
</dbReference>
<dbReference type="EMBL" id="LS483250">
    <property type="protein sequence ID" value="SQD77319.1"/>
    <property type="molecule type" value="Genomic_DNA"/>
</dbReference>
<dbReference type="PROSITE" id="PS51257">
    <property type="entry name" value="PROKAR_LIPOPROTEIN"/>
    <property type="match status" value="1"/>
</dbReference>
<keyword evidence="5" id="KW-1185">Reference proteome</keyword>
<keyword evidence="2 3" id="KW-0802">TPR repeat</keyword>
<evidence type="ECO:0000313" key="4">
    <source>
        <dbReference type="EMBL" id="SQD77319.1"/>
    </source>
</evidence>
<dbReference type="Proteomes" id="UP000250163">
    <property type="component" value="Chromosome MORIYA"/>
</dbReference>
<keyword evidence="1" id="KW-0677">Repeat</keyword>
<dbReference type="PROSITE" id="PS50005">
    <property type="entry name" value="TPR"/>
    <property type="match status" value="2"/>
</dbReference>
<dbReference type="RefSeq" id="WP_232011502.1">
    <property type="nucleotide sequence ID" value="NZ_LS483250.1"/>
</dbReference>
<dbReference type="InterPro" id="IPR019734">
    <property type="entry name" value="TPR_rpt"/>
</dbReference>
<dbReference type="PROSITE" id="PS50293">
    <property type="entry name" value="TPR_REGION"/>
    <property type="match status" value="1"/>
</dbReference>
<dbReference type="Pfam" id="PF13432">
    <property type="entry name" value="TPR_16"/>
    <property type="match status" value="1"/>
</dbReference>
<dbReference type="Pfam" id="PF13181">
    <property type="entry name" value="TPR_8"/>
    <property type="match status" value="2"/>
</dbReference>
<proteinExistence type="predicted"/>
<evidence type="ECO:0000256" key="3">
    <source>
        <dbReference type="PROSITE-ProRule" id="PRU00339"/>
    </source>
</evidence>
<feature type="repeat" description="TPR" evidence="3">
    <location>
        <begin position="44"/>
        <end position="77"/>
    </location>
</feature>